<dbReference type="GO" id="GO:0006209">
    <property type="term" value="P:cytosine catabolic process"/>
    <property type="evidence" value="ECO:0007669"/>
    <property type="project" value="TreeGrafter"/>
</dbReference>
<reference evidence="1 2" key="1">
    <citation type="submission" date="2020-04" db="EMBL/GenBank/DDBJ databases">
        <authorList>
            <person name="Hitch T.C.A."/>
            <person name="Wylensek D."/>
            <person name="Clavel T."/>
        </authorList>
    </citation>
    <scope>NUCLEOTIDE SEQUENCE [LARGE SCALE GENOMIC DNA]</scope>
    <source>
        <strain evidence="1 2">PG-130-P53-12</strain>
    </source>
</reference>
<dbReference type="EMBL" id="JABAFA010000044">
    <property type="protein sequence ID" value="NMD99660.1"/>
    <property type="molecule type" value="Genomic_DNA"/>
</dbReference>
<keyword evidence="2" id="KW-1185">Reference proteome</keyword>
<sequence length="102" mass="11113">MRTLYQDAHLMGQEGSYDLLVADGKFEAVAPHIEAEAECVDLGGQLVIPPYVEPHIHLDAVYAGGRNGTGTLFEGIRRWSEVKASYTEASIRARALAAIRAE</sequence>
<dbReference type="InterPro" id="IPR032466">
    <property type="entry name" value="Metal_Hydrolase"/>
</dbReference>
<dbReference type="GO" id="GO:0035888">
    <property type="term" value="F:isoguanine deaminase activity"/>
    <property type="evidence" value="ECO:0007669"/>
    <property type="project" value="TreeGrafter"/>
</dbReference>
<gene>
    <name evidence="1" type="ORF">HF878_09355</name>
</gene>
<dbReference type="SUPFAM" id="SSF51338">
    <property type="entry name" value="Composite domain of metallo-dependent hydrolases"/>
    <property type="match status" value="1"/>
</dbReference>
<dbReference type="Gene3D" id="2.30.40.10">
    <property type="entry name" value="Urease, subunit C, domain 1"/>
    <property type="match status" value="1"/>
</dbReference>
<protein>
    <submittedName>
        <fullName evidence="1">Cytosine deaminase</fullName>
        <ecNumber evidence="1">3.5.4.1</ecNumber>
    </submittedName>
</protein>
<accession>A0A848B683</accession>
<feature type="non-terminal residue" evidence="1">
    <location>
        <position position="102"/>
    </location>
</feature>
<evidence type="ECO:0000313" key="2">
    <source>
        <dbReference type="Proteomes" id="UP000543804"/>
    </source>
</evidence>
<dbReference type="InterPro" id="IPR011059">
    <property type="entry name" value="Metal-dep_hydrolase_composite"/>
</dbReference>
<keyword evidence="1" id="KW-0378">Hydrolase</keyword>
<dbReference type="AlphaFoldDB" id="A0A848B683"/>
<comment type="caution">
    <text evidence="1">The sequence shown here is derived from an EMBL/GenBank/DDBJ whole genome shotgun (WGS) entry which is preliminary data.</text>
</comment>
<dbReference type="EC" id="3.5.4.1" evidence="1"/>
<name>A0A848B683_9FIRM</name>
<dbReference type="GO" id="GO:0004131">
    <property type="term" value="F:cytosine deaminase activity"/>
    <property type="evidence" value="ECO:0007669"/>
    <property type="project" value="UniProtKB-EC"/>
</dbReference>
<dbReference type="PANTHER" id="PTHR32027:SF0">
    <property type="entry name" value="CYTOSINE DEAMINASE"/>
    <property type="match status" value="1"/>
</dbReference>
<dbReference type="InterPro" id="IPR052349">
    <property type="entry name" value="Metallo-hydrolase_Enzymes"/>
</dbReference>
<dbReference type="Gene3D" id="3.20.20.140">
    <property type="entry name" value="Metal-dependent hydrolases"/>
    <property type="match status" value="1"/>
</dbReference>
<proteinExistence type="predicted"/>
<evidence type="ECO:0000313" key="1">
    <source>
        <dbReference type="EMBL" id="NMD99660.1"/>
    </source>
</evidence>
<organism evidence="1 2">
    <name type="scientific">Selenomonas bovis</name>
    <dbReference type="NCBI Taxonomy" id="416586"/>
    <lineage>
        <taxon>Bacteria</taxon>
        <taxon>Bacillati</taxon>
        <taxon>Bacillota</taxon>
        <taxon>Negativicutes</taxon>
        <taxon>Selenomonadales</taxon>
        <taxon>Selenomonadaceae</taxon>
        <taxon>Selenomonas</taxon>
    </lineage>
</organism>
<dbReference type="Proteomes" id="UP000543804">
    <property type="component" value="Unassembled WGS sequence"/>
</dbReference>
<dbReference type="PANTHER" id="PTHR32027">
    <property type="entry name" value="CYTOSINE DEAMINASE"/>
    <property type="match status" value="1"/>
</dbReference>
<dbReference type="SUPFAM" id="SSF51556">
    <property type="entry name" value="Metallo-dependent hydrolases"/>
    <property type="match status" value="1"/>
</dbReference>